<reference evidence="2 3" key="1">
    <citation type="journal article" date="2011" name="J. Bacteriol.">
        <title>Genome sequence of the mercury-methylating and pleomorphic Desulfovibrio africanus Strain Walvis Bay.</title>
        <authorList>
            <person name="Brown S.D."/>
            <person name="Wall J.D."/>
            <person name="Kucken A.M."/>
            <person name="Gilmour C.C."/>
            <person name="Podar M."/>
            <person name="Brandt C.C."/>
            <person name="Teshima H."/>
            <person name="Detter J.C."/>
            <person name="Han C.S."/>
            <person name="Land M.L."/>
            <person name="Lucas S."/>
            <person name="Han J."/>
            <person name="Pennacchio L."/>
            <person name="Nolan M."/>
            <person name="Pitluck S."/>
            <person name="Woyke T."/>
            <person name="Goodwin L."/>
            <person name="Palumbo A.V."/>
            <person name="Elias D.A."/>
        </authorList>
    </citation>
    <scope>NUCLEOTIDE SEQUENCE [LARGE SCALE GENOMIC DNA]</scope>
    <source>
        <strain evidence="2 3">Walvis Bay</strain>
    </source>
</reference>
<evidence type="ECO:0000313" key="3">
    <source>
        <dbReference type="Proteomes" id="UP000007844"/>
    </source>
</evidence>
<dbReference type="InterPro" id="IPR002645">
    <property type="entry name" value="STAS_dom"/>
</dbReference>
<dbReference type="AlphaFoldDB" id="F3Z2L3"/>
<keyword evidence="3" id="KW-1185">Reference proteome</keyword>
<dbReference type="EMBL" id="CP003221">
    <property type="protein sequence ID" value="EGJ51346.1"/>
    <property type="molecule type" value="Genomic_DNA"/>
</dbReference>
<feature type="domain" description="STAS" evidence="1">
    <location>
        <begin position="11"/>
        <end position="101"/>
    </location>
</feature>
<dbReference type="Proteomes" id="UP000007844">
    <property type="component" value="Chromosome"/>
</dbReference>
<dbReference type="InterPro" id="IPR052746">
    <property type="entry name" value="MlaB_ABC_Transporter"/>
</dbReference>
<dbReference type="SUPFAM" id="SSF52091">
    <property type="entry name" value="SpoIIaa-like"/>
    <property type="match status" value="1"/>
</dbReference>
<accession>F3Z2L3</accession>
<dbReference type="Gene3D" id="3.30.750.24">
    <property type="entry name" value="STAS domain"/>
    <property type="match status" value="1"/>
</dbReference>
<dbReference type="RefSeq" id="WP_014260992.1">
    <property type="nucleotide sequence ID" value="NC_016629.1"/>
</dbReference>
<dbReference type="KEGG" id="daf:Desaf_3048"/>
<gene>
    <name evidence="2" type="ORF">Desaf_3048</name>
</gene>
<sequence length="101" mass="10515">MGNCEKVDDRLVLSGEFTIEHAADLKAFLAEAAAAGGPGLVDLTQVTRAGISLFQLLISFATTMEASGFDVRFTGLNEYLTSLAETAGVRDALAPHIAEGG</sequence>
<dbReference type="PANTHER" id="PTHR35849">
    <property type="entry name" value="BLR2341 PROTEIN"/>
    <property type="match status" value="1"/>
</dbReference>
<name>F3Z2L3_DESAF</name>
<dbReference type="STRING" id="690850.Desaf_3048"/>
<dbReference type="PANTHER" id="PTHR35849:SF2">
    <property type="entry name" value="BLR2341 PROTEIN"/>
    <property type="match status" value="1"/>
</dbReference>
<evidence type="ECO:0000259" key="1">
    <source>
        <dbReference type="PROSITE" id="PS50801"/>
    </source>
</evidence>
<dbReference type="HOGENOM" id="CLU_2286903_0_0_7"/>
<dbReference type="InterPro" id="IPR036513">
    <property type="entry name" value="STAS_dom_sf"/>
</dbReference>
<proteinExistence type="predicted"/>
<evidence type="ECO:0000313" key="2">
    <source>
        <dbReference type="EMBL" id="EGJ51346.1"/>
    </source>
</evidence>
<dbReference type="PROSITE" id="PS50801">
    <property type="entry name" value="STAS"/>
    <property type="match status" value="1"/>
</dbReference>
<protein>
    <submittedName>
        <fullName evidence="2">Sulfate transporter/antisigma-factor antagonist STAS</fullName>
    </submittedName>
</protein>
<dbReference type="Pfam" id="PF13466">
    <property type="entry name" value="STAS_2"/>
    <property type="match status" value="1"/>
</dbReference>
<organism evidence="2 3">
    <name type="scientific">Desulfocurvibacter africanus subsp. africanus str. Walvis Bay</name>
    <dbReference type="NCBI Taxonomy" id="690850"/>
    <lineage>
        <taxon>Bacteria</taxon>
        <taxon>Pseudomonadati</taxon>
        <taxon>Thermodesulfobacteriota</taxon>
        <taxon>Desulfovibrionia</taxon>
        <taxon>Desulfovibrionales</taxon>
        <taxon>Desulfovibrionaceae</taxon>
        <taxon>Desulfocurvibacter</taxon>
    </lineage>
</organism>
<dbReference type="InterPro" id="IPR058548">
    <property type="entry name" value="MlaB-like_STAS"/>
</dbReference>